<keyword evidence="2" id="KW-1133">Transmembrane helix</keyword>
<feature type="transmembrane region" description="Helical" evidence="2">
    <location>
        <begin position="296"/>
        <end position="314"/>
    </location>
</feature>
<protein>
    <recommendedName>
        <fullName evidence="3">Zinc-ribbon domain-containing protein</fullName>
    </recommendedName>
</protein>
<feature type="transmembrane region" description="Helical" evidence="2">
    <location>
        <begin position="142"/>
        <end position="162"/>
    </location>
</feature>
<feature type="region of interest" description="Disordered" evidence="1">
    <location>
        <begin position="35"/>
        <end position="57"/>
    </location>
</feature>
<keyword evidence="5" id="KW-1185">Reference proteome</keyword>
<evidence type="ECO:0000313" key="5">
    <source>
        <dbReference type="Proteomes" id="UP000050929"/>
    </source>
</evidence>
<gene>
    <name evidence="4" type="ORF">FC72_GL000789</name>
</gene>
<feature type="compositionally biased region" description="Basic and acidic residues" evidence="1">
    <location>
        <begin position="47"/>
        <end position="57"/>
    </location>
</feature>
<dbReference type="Pfam" id="PF13240">
    <property type="entry name" value="Zn_Ribbon_1"/>
    <property type="match status" value="1"/>
</dbReference>
<evidence type="ECO:0000256" key="2">
    <source>
        <dbReference type="SAM" id="Phobius"/>
    </source>
</evidence>
<accession>A0A0R1IXT7</accession>
<dbReference type="STRING" id="1423811.FC72_GL000789"/>
<feature type="transmembrane region" description="Helical" evidence="2">
    <location>
        <begin position="71"/>
        <end position="90"/>
    </location>
</feature>
<dbReference type="AlphaFoldDB" id="A0A0R1IXT7"/>
<dbReference type="PATRIC" id="fig|1423811.3.peg.800"/>
<sequence length="320" mass="35657">MKCPNCGAPIKGDQKFCNKCGFNLTTVDQKSESTNDTKKVSVSNETKTVDENSQSHKEVVQEKKTSPILGFFNNNPALIFIFVLLSALIYCFNTDIGIIIFILGIFGILYLYSKNNKTAKEIELNKTLEGIIPLKSQKNNNLLLLEILAYGSNVIAVFKLPILDLTDIFKLADSDVFTSGIMSHFNDLFNNGNISLFKLGTLTSKLSSILSAYYKDYSTKEMTDVIRGLSELKWGIYIIIFCVFLAIISKFIKNYEIPIQLVSGVLPTLIYLFVYFKIKNGDSDYAIISTFLGSGFYLGLIASIVLVIISLIRLGKSKKA</sequence>
<reference evidence="4 5" key="1">
    <citation type="journal article" date="2015" name="Genome Announc.">
        <title>Expanding the biotechnology potential of lactobacilli through comparative genomics of 213 strains and associated genera.</title>
        <authorList>
            <person name="Sun Z."/>
            <person name="Harris H.M."/>
            <person name="McCann A."/>
            <person name="Guo C."/>
            <person name="Argimon S."/>
            <person name="Zhang W."/>
            <person name="Yang X."/>
            <person name="Jeffery I.B."/>
            <person name="Cooney J.C."/>
            <person name="Kagawa T.F."/>
            <person name="Liu W."/>
            <person name="Song Y."/>
            <person name="Salvetti E."/>
            <person name="Wrobel A."/>
            <person name="Rasinkangas P."/>
            <person name="Parkhill J."/>
            <person name="Rea M.C."/>
            <person name="O'Sullivan O."/>
            <person name="Ritari J."/>
            <person name="Douillard F.P."/>
            <person name="Paul Ross R."/>
            <person name="Yang R."/>
            <person name="Briner A.E."/>
            <person name="Felis G.E."/>
            <person name="de Vos W.M."/>
            <person name="Barrangou R."/>
            <person name="Klaenhammer T.R."/>
            <person name="Caufield P.W."/>
            <person name="Cui Y."/>
            <person name="Zhang H."/>
            <person name="O'Toole P.W."/>
        </authorList>
    </citation>
    <scope>NUCLEOTIDE SEQUENCE [LARGE SCALE GENOMIC DNA]</scope>
    <source>
        <strain evidence="4 5">DSM 20183</strain>
    </source>
</reference>
<dbReference type="Proteomes" id="UP000050929">
    <property type="component" value="Unassembled WGS sequence"/>
</dbReference>
<keyword evidence="2" id="KW-0472">Membrane</keyword>
<dbReference type="InterPro" id="IPR026870">
    <property type="entry name" value="Zinc_ribbon_dom"/>
</dbReference>
<feature type="transmembrane region" description="Helical" evidence="2">
    <location>
        <begin position="234"/>
        <end position="252"/>
    </location>
</feature>
<name>A0A0R1IXT7_9LACO</name>
<evidence type="ECO:0000259" key="3">
    <source>
        <dbReference type="Pfam" id="PF13240"/>
    </source>
</evidence>
<evidence type="ECO:0000313" key="4">
    <source>
        <dbReference type="EMBL" id="KRK64014.1"/>
    </source>
</evidence>
<feature type="transmembrane region" description="Helical" evidence="2">
    <location>
        <begin position="259"/>
        <end position="276"/>
    </location>
</feature>
<feature type="transmembrane region" description="Helical" evidence="2">
    <location>
        <begin position="96"/>
        <end position="112"/>
    </location>
</feature>
<dbReference type="OrthoDB" id="2448863at2"/>
<evidence type="ECO:0000256" key="1">
    <source>
        <dbReference type="SAM" id="MobiDB-lite"/>
    </source>
</evidence>
<organism evidence="4 5">
    <name type="scientific">Companilactobacillus tucceti DSM 20183</name>
    <dbReference type="NCBI Taxonomy" id="1423811"/>
    <lineage>
        <taxon>Bacteria</taxon>
        <taxon>Bacillati</taxon>
        <taxon>Bacillota</taxon>
        <taxon>Bacilli</taxon>
        <taxon>Lactobacillales</taxon>
        <taxon>Lactobacillaceae</taxon>
        <taxon>Companilactobacillus</taxon>
    </lineage>
</organism>
<keyword evidence="2" id="KW-0812">Transmembrane</keyword>
<dbReference type="EMBL" id="AZDG01000018">
    <property type="protein sequence ID" value="KRK64014.1"/>
    <property type="molecule type" value="Genomic_DNA"/>
</dbReference>
<proteinExistence type="predicted"/>
<dbReference type="RefSeq" id="WP_057766620.1">
    <property type="nucleotide sequence ID" value="NZ_AZDG01000018.1"/>
</dbReference>
<feature type="domain" description="Zinc-ribbon" evidence="3">
    <location>
        <begin position="2"/>
        <end position="24"/>
    </location>
</feature>
<comment type="caution">
    <text evidence="4">The sequence shown here is derived from an EMBL/GenBank/DDBJ whole genome shotgun (WGS) entry which is preliminary data.</text>
</comment>